<dbReference type="RefSeq" id="WP_355393248.1">
    <property type="nucleotide sequence ID" value="NZ_JBEXPZ010000006.1"/>
</dbReference>
<sequence length="290" mass="31143">MRRGLMVTAVALATLGVGCGADGEHSAVITGTPPATPYDGPLYVPHKEVDEDGADAMRTESGAAGRALECDGELYSGGGGPGGWGKDDGGETPGEGLEAYFDIEQPDVPREGYRLEREEKDRALFSYDVDGRTKVAVIVAKDRADSPGWGPETSASCDPAELPASWTDSQWYEIWTDAKGRRVPITTVHSSEGAEHCDWQKAHFLSTGRDGADGSGLYGRDPEGVLPDGMLTSAYDGDVRLPEAARDTGYRYEDEDWELWLAEDDPSKAYVRTPDGVELWPRVADGHGCA</sequence>
<dbReference type="PROSITE" id="PS51257">
    <property type="entry name" value="PROKAR_LIPOPROTEIN"/>
    <property type="match status" value="1"/>
</dbReference>
<dbReference type="Proteomes" id="UP001550210">
    <property type="component" value="Unassembled WGS sequence"/>
</dbReference>
<evidence type="ECO:0000313" key="2">
    <source>
        <dbReference type="Proteomes" id="UP001550210"/>
    </source>
</evidence>
<gene>
    <name evidence="1" type="ORF">ABZZ21_06240</name>
</gene>
<evidence type="ECO:0008006" key="3">
    <source>
        <dbReference type="Google" id="ProtNLM"/>
    </source>
</evidence>
<keyword evidence="2" id="KW-1185">Reference proteome</keyword>
<comment type="caution">
    <text evidence="1">The sequence shown here is derived from an EMBL/GenBank/DDBJ whole genome shotgun (WGS) entry which is preliminary data.</text>
</comment>
<protein>
    <recommendedName>
        <fullName evidence="3">Lipoprotein</fullName>
    </recommendedName>
</protein>
<accession>A0ABV2URK0</accession>
<organism evidence="1 2">
    <name type="scientific">Streptomyces ossamyceticus</name>
    <dbReference type="NCBI Taxonomy" id="249581"/>
    <lineage>
        <taxon>Bacteria</taxon>
        <taxon>Bacillati</taxon>
        <taxon>Actinomycetota</taxon>
        <taxon>Actinomycetes</taxon>
        <taxon>Kitasatosporales</taxon>
        <taxon>Streptomycetaceae</taxon>
        <taxon>Streptomyces</taxon>
    </lineage>
</organism>
<proteinExistence type="predicted"/>
<reference evidence="1 2" key="1">
    <citation type="submission" date="2024-06" db="EMBL/GenBank/DDBJ databases">
        <title>The Natural Products Discovery Center: Release of the First 8490 Sequenced Strains for Exploring Actinobacteria Biosynthetic Diversity.</title>
        <authorList>
            <person name="Kalkreuter E."/>
            <person name="Kautsar S.A."/>
            <person name="Yang D."/>
            <person name="Bader C.D."/>
            <person name="Teijaro C.N."/>
            <person name="Fluegel L."/>
            <person name="Davis C.M."/>
            <person name="Simpson J.R."/>
            <person name="Lauterbach L."/>
            <person name="Steele A.D."/>
            <person name="Gui C."/>
            <person name="Meng S."/>
            <person name="Li G."/>
            <person name="Viehrig K."/>
            <person name="Ye F."/>
            <person name="Su P."/>
            <person name="Kiefer A.F."/>
            <person name="Nichols A."/>
            <person name="Cepeda A.J."/>
            <person name="Yan W."/>
            <person name="Fan B."/>
            <person name="Jiang Y."/>
            <person name="Adhikari A."/>
            <person name="Zheng C.-J."/>
            <person name="Schuster L."/>
            <person name="Cowan T.M."/>
            <person name="Smanski M.J."/>
            <person name="Chevrette M.G."/>
            <person name="De Carvalho L.P.S."/>
            <person name="Shen B."/>
        </authorList>
    </citation>
    <scope>NUCLEOTIDE SEQUENCE [LARGE SCALE GENOMIC DNA]</scope>
    <source>
        <strain evidence="1 2">NPDC006434</strain>
    </source>
</reference>
<dbReference type="EMBL" id="JBEXPZ010000006">
    <property type="protein sequence ID" value="MET9844173.1"/>
    <property type="molecule type" value="Genomic_DNA"/>
</dbReference>
<name>A0ABV2URK0_9ACTN</name>
<evidence type="ECO:0000313" key="1">
    <source>
        <dbReference type="EMBL" id="MET9844173.1"/>
    </source>
</evidence>